<dbReference type="GO" id="GO:0043122">
    <property type="term" value="P:regulation of canonical NF-kappaB signal transduction"/>
    <property type="evidence" value="ECO:0007669"/>
    <property type="project" value="TreeGrafter"/>
</dbReference>
<dbReference type="CDD" id="cd00270">
    <property type="entry name" value="MATH_TRAF_C"/>
    <property type="match status" value="1"/>
</dbReference>
<dbReference type="AlphaFoldDB" id="A0A813ZN38"/>
<dbReference type="SMART" id="SM00061">
    <property type="entry name" value="MATH"/>
    <property type="match status" value="1"/>
</dbReference>
<dbReference type="Proteomes" id="UP000663829">
    <property type="component" value="Unassembled WGS sequence"/>
</dbReference>
<dbReference type="PANTHER" id="PTHR10131:SF138">
    <property type="entry name" value="RE66324P"/>
    <property type="match status" value="1"/>
</dbReference>
<name>A0A813ZN38_9BILA</name>
<dbReference type="PANTHER" id="PTHR10131">
    <property type="entry name" value="TNF RECEPTOR ASSOCIATED FACTOR"/>
    <property type="match status" value="1"/>
</dbReference>
<dbReference type="Gene3D" id="2.60.210.10">
    <property type="entry name" value="Apoptosis, Tumor Necrosis Factor Receptor Associated Protein 2, Chain A"/>
    <property type="match status" value="1"/>
</dbReference>
<evidence type="ECO:0000313" key="9">
    <source>
        <dbReference type="EMBL" id="CAF3684134.1"/>
    </source>
</evidence>
<evidence type="ECO:0000256" key="2">
    <source>
        <dbReference type="ARBA" id="ARBA00022703"/>
    </source>
</evidence>
<dbReference type="EMBL" id="CAJOBA010000120">
    <property type="protein sequence ID" value="CAF3506002.1"/>
    <property type="molecule type" value="Genomic_DNA"/>
</dbReference>
<dbReference type="GO" id="GO:0009898">
    <property type="term" value="C:cytoplasmic side of plasma membrane"/>
    <property type="evidence" value="ECO:0007669"/>
    <property type="project" value="TreeGrafter"/>
</dbReference>
<dbReference type="FunFam" id="2.60.210.10:FF:000001">
    <property type="entry name" value="TNF receptor-associated factor"/>
    <property type="match status" value="1"/>
</dbReference>
<protein>
    <recommendedName>
        <fullName evidence="5">MATH domain-containing protein</fullName>
    </recommendedName>
</protein>
<evidence type="ECO:0000313" key="10">
    <source>
        <dbReference type="Proteomes" id="UP000663829"/>
    </source>
</evidence>
<feature type="domain" description="MATH" evidence="5">
    <location>
        <begin position="250"/>
        <end position="397"/>
    </location>
</feature>
<evidence type="ECO:0000259" key="5">
    <source>
        <dbReference type="PROSITE" id="PS50144"/>
    </source>
</evidence>
<dbReference type="GO" id="GO:0006915">
    <property type="term" value="P:apoptotic process"/>
    <property type="evidence" value="ECO:0007669"/>
    <property type="project" value="UniProtKB-KW"/>
</dbReference>
<dbReference type="SUPFAM" id="SSF49599">
    <property type="entry name" value="TRAF domain-like"/>
    <property type="match status" value="1"/>
</dbReference>
<keyword evidence="10" id="KW-1185">Reference proteome</keyword>
<sequence>MSSLLYSTSYKFITQTMVNLMLDSISTLTAVVAKPCGRPSCNIKLQKEQQIHRTKRPQPNEQFEDDQLLQTYEVLDGYEVEKQGYTNKCKKMMRCLSLPLGSGKDVPDCNLFEHRLSRQHQKCLMASNHRYITMLHSDNDSSIEMTDTSTISPSIAIKDFYEKYTKLYETLTILTGEIQTLTSDKTQLTTELSNLKSSVDFAHQEQLKLKQSEQEKDAFINGMQVNQEILQQTLTDLTQNIENAQSTSYDGTFTWKIKNVAELTMHAQSGRQPSIYSSPFYSSSTGYKMCMRAYLNGDGNACRTHLSLFFVVMRGEYDAILKWPFHFKVTFCMFDQSGQQRHVIDSFRPDVKSNSFQIPKTQMNIASGIPKFFPLPTLQQDGNNYVKDDTLFIKCIVDFTDLPKMLLPYWLNLNPGLPTDVQNKMIKTEAERRQENQQQLPISTSTPCG</sequence>
<evidence type="ECO:0000313" key="7">
    <source>
        <dbReference type="EMBL" id="CAF0901780.1"/>
    </source>
</evidence>
<evidence type="ECO:0000256" key="1">
    <source>
        <dbReference type="ARBA" id="ARBA00022499"/>
    </source>
</evidence>
<dbReference type="Proteomes" id="UP000677228">
    <property type="component" value="Unassembled WGS sequence"/>
</dbReference>
<keyword evidence="3" id="KW-0832">Ubl conjugation</keyword>
<evidence type="ECO:0000256" key="3">
    <source>
        <dbReference type="ARBA" id="ARBA00022843"/>
    </source>
</evidence>
<proteinExistence type="predicted"/>
<dbReference type="EMBL" id="CAJOBC010001536">
    <property type="protein sequence ID" value="CAF3684134.1"/>
    <property type="molecule type" value="Genomic_DNA"/>
</dbReference>
<dbReference type="InterPro" id="IPR049342">
    <property type="entry name" value="TRAF1-6_MATH_dom"/>
</dbReference>
<gene>
    <name evidence="7" type="ORF">GPM918_LOCUS8675</name>
    <name evidence="6" type="ORF">OVA965_LOCUS782</name>
    <name evidence="9" type="ORF">SRO942_LOCUS8677</name>
    <name evidence="8" type="ORF">TMI583_LOCUS782</name>
</gene>
<dbReference type="OrthoDB" id="6499288at2759"/>
<dbReference type="EMBL" id="CAJNOK010000120">
    <property type="protein sequence ID" value="CAF0730744.1"/>
    <property type="molecule type" value="Genomic_DNA"/>
</dbReference>
<reference evidence="7" key="1">
    <citation type="submission" date="2021-02" db="EMBL/GenBank/DDBJ databases">
        <authorList>
            <person name="Nowell W R."/>
        </authorList>
    </citation>
    <scope>NUCLEOTIDE SEQUENCE</scope>
</reference>
<comment type="caution">
    <text evidence="7">The sequence shown here is derived from an EMBL/GenBank/DDBJ whole genome shotgun (WGS) entry which is preliminary data.</text>
</comment>
<evidence type="ECO:0000256" key="4">
    <source>
        <dbReference type="ARBA" id="ARBA00023054"/>
    </source>
</evidence>
<dbReference type="Pfam" id="PF21355">
    <property type="entry name" value="TRAF-mep_MATH"/>
    <property type="match status" value="1"/>
</dbReference>
<dbReference type="GO" id="GO:0005164">
    <property type="term" value="F:tumor necrosis factor receptor binding"/>
    <property type="evidence" value="ECO:0007669"/>
    <property type="project" value="TreeGrafter"/>
</dbReference>
<dbReference type="PROSITE" id="PS50144">
    <property type="entry name" value="MATH"/>
    <property type="match status" value="1"/>
</dbReference>
<dbReference type="Proteomes" id="UP000682733">
    <property type="component" value="Unassembled WGS sequence"/>
</dbReference>
<dbReference type="EMBL" id="CAJNOQ010001536">
    <property type="protein sequence ID" value="CAF0901780.1"/>
    <property type="molecule type" value="Genomic_DNA"/>
</dbReference>
<dbReference type="Proteomes" id="UP000681722">
    <property type="component" value="Unassembled WGS sequence"/>
</dbReference>
<keyword evidence="4" id="KW-0175">Coiled coil</keyword>
<keyword evidence="2" id="KW-0053">Apoptosis</keyword>
<organism evidence="7 10">
    <name type="scientific">Didymodactylos carnosus</name>
    <dbReference type="NCBI Taxonomy" id="1234261"/>
    <lineage>
        <taxon>Eukaryota</taxon>
        <taxon>Metazoa</taxon>
        <taxon>Spiralia</taxon>
        <taxon>Gnathifera</taxon>
        <taxon>Rotifera</taxon>
        <taxon>Eurotatoria</taxon>
        <taxon>Bdelloidea</taxon>
        <taxon>Philodinida</taxon>
        <taxon>Philodinidae</taxon>
        <taxon>Didymodactylos</taxon>
    </lineage>
</organism>
<dbReference type="InterPro" id="IPR008974">
    <property type="entry name" value="TRAF-like"/>
</dbReference>
<evidence type="ECO:0000313" key="6">
    <source>
        <dbReference type="EMBL" id="CAF0730744.1"/>
    </source>
</evidence>
<keyword evidence="1" id="KW-1017">Isopeptide bond</keyword>
<evidence type="ECO:0000313" key="8">
    <source>
        <dbReference type="EMBL" id="CAF3506002.1"/>
    </source>
</evidence>
<accession>A0A813ZN38</accession>
<dbReference type="InterPro" id="IPR002083">
    <property type="entry name" value="MATH/TRAF_dom"/>
</dbReference>